<keyword evidence="2 17" id="KW-0723">Serine/threonine-protein kinase</keyword>
<evidence type="ECO:0000256" key="9">
    <source>
        <dbReference type="ARBA" id="ARBA00022840"/>
    </source>
</evidence>
<dbReference type="Pfam" id="PF08276">
    <property type="entry name" value="PAN_2"/>
    <property type="match status" value="1"/>
</dbReference>
<keyword evidence="7 17" id="KW-0547">Nucleotide-binding</keyword>
<comment type="catalytic activity">
    <reaction evidence="15 17">
        <text>L-threonyl-[protein] + ATP = O-phospho-L-threonyl-[protein] + ADP + H(+)</text>
        <dbReference type="Rhea" id="RHEA:46608"/>
        <dbReference type="Rhea" id="RHEA-COMP:11060"/>
        <dbReference type="Rhea" id="RHEA-COMP:11605"/>
        <dbReference type="ChEBI" id="CHEBI:15378"/>
        <dbReference type="ChEBI" id="CHEBI:30013"/>
        <dbReference type="ChEBI" id="CHEBI:30616"/>
        <dbReference type="ChEBI" id="CHEBI:61977"/>
        <dbReference type="ChEBI" id="CHEBI:456216"/>
        <dbReference type="EC" id="2.7.11.1"/>
    </reaction>
</comment>
<evidence type="ECO:0000256" key="8">
    <source>
        <dbReference type="ARBA" id="ARBA00022777"/>
    </source>
</evidence>
<evidence type="ECO:0000256" key="16">
    <source>
        <dbReference type="ARBA" id="ARBA00048679"/>
    </source>
</evidence>
<keyword evidence="10 19" id="KW-1133">Transmembrane helix</keyword>
<reference evidence="23" key="1">
    <citation type="submission" date="2021-08" db="EMBL/GenBank/DDBJ databases">
        <title>WGS assembly of Ceratopteris richardii.</title>
        <authorList>
            <person name="Marchant D.B."/>
            <person name="Chen G."/>
            <person name="Jenkins J."/>
            <person name="Shu S."/>
            <person name="Leebens-Mack J."/>
            <person name="Grimwood J."/>
            <person name="Schmutz J."/>
            <person name="Soltis P."/>
            <person name="Soltis D."/>
            <person name="Chen Z.-H."/>
        </authorList>
    </citation>
    <scope>NUCLEOTIDE SEQUENCE</scope>
    <source>
        <strain evidence="23">Whitten #5841</strain>
        <tissue evidence="23">Leaf</tissue>
    </source>
</reference>
<dbReference type="SUPFAM" id="SSF51110">
    <property type="entry name" value="alpha-D-mannose-specific plant lectins"/>
    <property type="match status" value="1"/>
</dbReference>
<gene>
    <name evidence="23" type="ORF">KP509_10G011300</name>
</gene>
<proteinExistence type="inferred from homology"/>
<dbReference type="AlphaFoldDB" id="A0A8T2TW78"/>
<keyword evidence="14" id="KW-0325">Glycoprotein</keyword>
<dbReference type="Proteomes" id="UP000825935">
    <property type="component" value="Chromosome 10"/>
</dbReference>
<dbReference type="SMART" id="SM00220">
    <property type="entry name" value="S_TKc"/>
    <property type="match status" value="1"/>
</dbReference>
<feature type="domain" description="Protein kinase" evidence="20">
    <location>
        <begin position="492"/>
        <end position="788"/>
    </location>
</feature>
<keyword evidence="12" id="KW-1015">Disulfide bond</keyword>
<evidence type="ECO:0000256" key="13">
    <source>
        <dbReference type="ARBA" id="ARBA00023170"/>
    </source>
</evidence>
<organism evidence="23 24">
    <name type="scientific">Ceratopteris richardii</name>
    <name type="common">Triangle waterfern</name>
    <dbReference type="NCBI Taxonomy" id="49495"/>
    <lineage>
        <taxon>Eukaryota</taxon>
        <taxon>Viridiplantae</taxon>
        <taxon>Streptophyta</taxon>
        <taxon>Embryophyta</taxon>
        <taxon>Tracheophyta</taxon>
        <taxon>Polypodiopsida</taxon>
        <taxon>Polypodiidae</taxon>
        <taxon>Polypodiales</taxon>
        <taxon>Pteridineae</taxon>
        <taxon>Pteridaceae</taxon>
        <taxon>Parkerioideae</taxon>
        <taxon>Ceratopteris</taxon>
    </lineage>
</organism>
<dbReference type="EC" id="2.7.11.1" evidence="17"/>
<evidence type="ECO:0000256" key="18">
    <source>
        <dbReference type="PROSITE-ProRule" id="PRU10141"/>
    </source>
</evidence>
<evidence type="ECO:0000256" key="7">
    <source>
        <dbReference type="ARBA" id="ARBA00022741"/>
    </source>
</evidence>
<evidence type="ECO:0000256" key="11">
    <source>
        <dbReference type="ARBA" id="ARBA00023136"/>
    </source>
</evidence>
<dbReference type="GO" id="GO:0004674">
    <property type="term" value="F:protein serine/threonine kinase activity"/>
    <property type="evidence" value="ECO:0007669"/>
    <property type="project" value="UniProtKB-KW"/>
</dbReference>
<feature type="binding site" evidence="18">
    <location>
        <position position="530"/>
    </location>
    <ligand>
        <name>ATP</name>
        <dbReference type="ChEBI" id="CHEBI:30616"/>
    </ligand>
</feature>
<dbReference type="GO" id="GO:0016020">
    <property type="term" value="C:membrane"/>
    <property type="evidence" value="ECO:0007669"/>
    <property type="project" value="UniProtKB-SubCell"/>
</dbReference>
<feature type="domain" description="Bulb-type lectin" evidence="21">
    <location>
        <begin position="37"/>
        <end position="153"/>
    </location>
</feature>
<dbReference type="InterPro" id="IPR008271">
    <property type="entry name" value="Ser/Thr_kinase_AS"/>
</dbReference>
<dbReference type="Gene3D" id="2.90.10.10">
    <property type="entry name" value="Bulb-type lectin domain"/>
    <property type="match status" value="1"/>
</dbReference>
<evidence type="ECO:0000313" key="23">
    <source>
        <dbReference type="EMBL" id="KAH7426668.1"/>
    </source>
</evidence>
<dbReference type="FunFam" id="3.30.200.20:FF:000059">
    <property type="entry name" value="S-receptor-like serine/threonine-protein kinase"/>
    <property type="match status" value="1"/>
</dbReference>
<comment type="caution">
    <text evidence="23">The sequence shown here is derived from an EMBL/GenBank/DDBJ whole genome shotgun (WGS) entry which is preliminary data.</text>
</comment>
<dbReference type="InterPro" id="IPR017441">
    <property type="entry name" value="Protein_kinase_ATP_BS"/>
</dbReference>
<dbReference type="SMART" id="SM00108">
    <property type="entry name" value="B_lectin"/>
    <property type="match status" value="1"/>
</dbReference>
<dbReference type="Pfam" id="PF01453">
    <property type="entry name" value="B_lectin"/>
    <property type="match status" value="1"/>
</dbReference>
<dbReference type="OMA" id="CNAYTYN"/>
<evidence type="ECO:0000256" key="5">
    <source>
        <dbReference type="ARBA" id="ARBA00022692"/>
    </source>
</evidence>
<dbReference type="InterPro" id="IPR024171">
    <property type="entry name" value="SRK-like_kinase"/>
</dbReference>
<dbReference type="EMBL" id="CM035415">
    <property type="protein sequence ID" value="KAH7426668.1"/>
    <property type="molecule type" value="Genomic_DNA"/>
</dbReference>
<dbReference type="PROSITE" id="PS00107">
    <property type="entry name" value="PROTEIN_KINASE_ATP"/>
    <property type="match status" value="1"/>
</dbReference>
<evidence type="ECO:0000256" key="3">
    <source>
        <dbReference type="ARBA" id="ARBA00022536"/>
    </source>
</evidence>
<dbReference type="PROSITE" id="PS50927">
    <property type="entry name" value="BULB_LECTIN"/>
    <property type="match status" value="1"/>
</dbReference>
<dbReference type="CDD" id="cd01098">
    <property type="entry name" value="PAN_AP_plant"/>
    <property type="match status" value="1"/>
</dbReference>
<dbReference type="InterPro" id="IPR003609">
    <property type="entry name" value="Pan_app"/>
</dbReference>
<dbReference type="SMART" id="SM00473">
    <property type="entry name" value="PAN_AP"/>
    <property type="match status" value="1"/>
</dbReference>
<keyword evidence="24" id="KW-1185">Reference proteome</keyword>
<dbReference type="SUPFAM" id="SSF56112">
    <property type="entry name" value="Protein kinase-like (PK-like)"/>
    <property type="match status" value="1"/>
</dbReference>
<keyword evidence="3" id="KW-0245">EGF-like domain</keyword>
<keyword evidence="8 17" id="KW-0418">Kinase</keyword>
<comment type="subcellular location">
    <subcellularLocation>
        <location evidence="1">Membrane</location>
        <topology evidence="1">Single-pass type I membrane protein</topology>
    </subcellularLocation>
</comment>
<dbReference type="InterPro" id="IPR011009">
    <property type="entry name" value="Kinase-like_dom_sf"/>
</dbReference>
<dbReference type="PANTHER" id="PTHR47974:SF19">
    <property type="entry name" value="RECEPTOR-LIKE SERINE_THREONINE-PROTEIN KINASE"/>
    <property type="match status" value="1"/>
</dbReference>
<keyword evidence="5 19" id="KW-0812">Transmembrane</keyword>
<keyword evidence="13" id="KW-0675">Receptor</keyword>
<comment type="catalytic activity">
    <reaction evidence="16 17">
        <text>L-seryl-[protein] + ATP = O-phospho-L-seryl-[protein] + ADP + H(+)</text>
        <dbReference type="Rhea" id="RHEA:17989"/>
        <dbReference type="Rhea" id="RHEA-COMP:9863"/>
        <dbReference type="Rhea" id="RHEA-COMP:11604"/>
        <dbReference type="ChEBI" id="CHEBI:15378"/>
        <dbReference type="ChEBI" id="CHEBI:29999"/>
        <dbReference type="ChEBI" id="CHEBI:30616"/>
        <dbReference type="ChEBI" id="CHEBI:83421"/>
        <dbReference type="ChEBI" id="CHEBI:456216"/>
        <dbReference type="EC" id="2.7.11.1"/>
    </reaction>
</comment>
<dbReference type="OrthoDB" id="643280at2759"/>
<dbReference type="PANTHER" id="PTHR47974">
    <property type="entry name" value="OS07G0415500 PROTEIN"/>
    <property type="match status" value="1"/>
</dbReference>
<evidence type="ECO:0000256" key="15">
    <source>
        <dbReference type="ARBA" id="ARBA00047899"/>
    </source>
</evidence>
<sequence>MYKRPFIAMPFGFTLTLLFTITWASLEGLLFSDAANLTSLKSGERLLLNQSIGSPDGIFEFGFFTINDRVYLGVTYANLKPLTAVWVANRNEFVSEAAVCSFTAEGSVNLTDNGKIVWSIGGTGNNASTLLLQNTSNLVLMRSDDSIVWQSFSNPGNTWLPGMSLGPGEKLQSWLTSTDPREGLYYLIMGNNSNFISVYNGTIQYWDSGPWNGNIFSYVPEMTNAFIYTFTFNKTNGFTYYVKANQAAAFNISKFVMNSNGLIMESSYDPSQQNWNDFWLRPNNPCQVTRLCGQYSLCNQASQPTCLCPEQGFRPVNQLEWDQQAYFHGCERKTPISCNKTVESSDGFLQMNQTSFTWTFTSSLTSTDLQTCKELCLVNCSCNGFYFSNDVEGNCSLFSDPLYDGTVSSSSARGIFYLRVASIDLVSAANKNSKSKKGIVVGVAVTIACIIAVIIAAFAAWRVWRRKRLAIVKTPEAGLRAFTYSELQIATKNFKEKLGSGGFGTVYRGFIALDSESAGNSASLAVAVKKLHRLDEGDKQFRAEVRTIGTIQHVNLVRLLGFCSEGKHRLLVYEIAENGSLDRVLFREENDGSACLPWDVRFNVALGAARGIAYLHESCHQCIIHCDIKPENLLLDTWFNVKVADFGLAKLIGREFSHVLTTLRGTRGYLAPEWIAGMPITSKSDVYSFGMTILELISGHRNMINLDENSRAMRDADFFPVSVAQAIHRPEADLLSLLDPKLEGNANMEELQRLAYCAIWCIQDHEDSRPTMGKVVQMLEGSLPHTIPPIPASLECLVVSESSEINSSSYFSQE</sequence>
<evidence type="ECO:0000256" key="14">
    <source>
        <dbReference type="ARBA" id="ARBA00023180"/>
    </source>
</evidence>
<dbReference type="PROSITE" id="PS50948">
    <property type="entry name" value="PAN"/>
    <property type="match status" value="1"/>
</dbReference>
<dbReference type="GO" id="GO:0005524">
    <property type="term" value="F:ATP binding"/>
    <property type="evidence" value="ECO:0007669"/>
    <property type="project" value="UniProtKB-UniRule"/>
</dbReference>
<feature type="transmembrane region" description="Helical" evidence="19">
    <location>
        <begin position="439"/>
        <end position="461"/>
    </location>
</feature>
<comment type="similarity">
    <text evidence="17">Belongs to the protein kinase superfamily. Ser/Thr protein kinase family.</text>
</comment>
<keyword evidence="11 19" id="KW-0472">Membrane</keyword>
<dbReference type="Gene3D" id="3.30.200.20">
    <property type="entry name" value="Phosphorylase Kinase, domain 1"/>
    <property type="match status" value="1"/>
</dbReference>
<evidence type="ECO:0000256" key="6">
    <source>
        <dbReference type="ARBA" id="ARBA00022729"/>
    </source>
</evidence>
<dbReference type="Pfam" id="PF00069">
    <property type="entry name" value="Pkinase"/>
    <property type="match status" value="1"/>
</dbReference>
<dbReference type="InterPro" id="IPR000719">
    <property type="entry name" value="Prot_kinase_dom"/>
</dbReference>
<evidence type="ECO:0000256" key="17">
    <source>
        <dbReference type="PIRNR" id="PIRNR000641"/>
    </source>
</evidence>
<dbReference type="InterPro" id="IPR001480">
    <property type="entry name" value="Bulb-type_lectin_dom"/>
</dbReference>
<evidence type="ECO:0000313" key="24">
    <source>
        <dbReference type="Proteomes" id="UP000825935"/>
    </source>
</evidence>
<evidence type="ECO:0000259" key="20">
    <source>
        <dbReference type="PROSITE" id="PS50011"/>
    </source>
</evidence>
<protein>
    <recommendedName>
        <fullName evidence="17">Receptor-like serine/threonine-protein kinase</fullName>
        <ecNumber evidence="17">2.7.11.1</ecNumber>
    </recommendedName>
</protein>
<feature type="domain" description="Apple" evidence="22">
    <location>
        <begin position="338"/>
        <end position="421"/>
    </location>
</feature>
<evidence type="ECO:0000256" key="12">
    <source>
        <dbReference type="ARBA" id="ARBA00023157"/>
    </source>
</evidence>
<dbReference type="CDD" id="cd00028">
    <property type="entry name" value="B_lectin"/>
    <property type="match status" value="1"/>
</dbReference>
<dbReference type="PROSITE" id="PS00108">
    <property type="entry name" value="PROTEIN_KINASE_ST"/>
    <property type="match status" value="1"/>
</dbReference>
<dbReference type="PIRSF" id="PIRSF000641">
    <property type="entry name" value="SRK"/>
    <property type="match status" value="1"/>
</dbReference>
<dbReference type="FunFam" id="1.10.510.10:FF:000537">
    <property type="entry name" value="Putative receptor-like protein kinase"/>
    <property type="match status" value="1"/>
</dbReference>
<evidence type="ECO:0000256" key="10">
    <source>
        <dbReference type="ARBA" id="ARBA00022989"/>
    </source>
</evidence>
<name>A0A8T2TW78_CERRI</name>
<dbReference type="InterPro" id="IPR000858">
    <property type="entry name" value="S_locus_glycoprot_dom"/>
</dbReference>
<dbReference type="PROSITE" id="PS50011">
    <property type="entry name" value="PROTEIN_KINASE_DOM"/>
    <property type="match status" value="1"/>
</dbReference>
<dbReference type="GO" id="GO:0048544">
    <property type="term" value="P:recognition of pollen"/>
    <property type="evidence" value="ECO:0007669"/>
    <property type="project" value="InterPro"/>
</dbReference>
<evidence type="ECO:0000259" key="22">
    <source>
        <dbReference type="PROSITE" id="PS50948"/>
    </source>
</evidence>
<dbReference type="Gene3D" id="1.10.510.10">
    <property type="entry name" value="Transferase(Phosphotransferase) domain 1"/>
    <property type="match status" value="1"/>
</dbReference>
<dbReference type="Pfam" id="PF00954">
    <property type="entry name" value="S_locus_glycop"/>
    <property type="match status" value="1"/>
</dbReference>
<keyword evidence="4 17" id="KW-0808">Transferase</keyword>
<dbReference type="InterPro" id="IPR036426">
    <property type="entry name" value="Bulb-type_lectin_dom_sf"/>
</dbReference>
<keyword evidence="9 17" id="KW-0067">ATP-binding</keyword>
<evidence type="ECO:0000256" key="4">
    <source>
        <dbReference type="ARBA" id="ARBA00022679"/>
    </source>
</evidence>
<evidence type="ECO:0000259" key="21">
    <source>
        <dbReference type="PROSITE" id="PS50927"/>
    </source>
</evidence>
<evidence type="ECO:0000256" key="19">
    <source>
        <dbReference type="SAM" id="Phobius"/>
    </source>
</evidence>
<evidence type="ECO:0000256" key="1">
    <source>
        <dbReference type="ARBA" id="ARBA00004479"/>
    </source>
</evidence>
<accession>A0A8T2TW78</accession>
<evidence type="ECO:0000256" key="2">
    <source>
        <dbReference type="ARBA" id="ARBA00022527"/>
    </source>
</evidence>
<keyword evidence="6" id="KW-0732">Signal</keyword>